<feature type="compositionally biased region" description="Basic and acidic residues" evidence="1">
    <location>
        <begin position="35"/>
        <end position="46"/>
    </location>
</feature>
<dbReference type="FunCoup" id="A0A059DG27">
    <property type="interactions" value="4"/>
</dbReference>
<reference evidence="3" key="1">
    <citation type="submission" date="2013-07" db="EMBL/GenBank/DDBJ databases">
        <title>The genome of Eucalyptus grandis.</title>
        <authorList>
            <person name="Schmutz J."/>
            <person name="Hayes R."/>
            <person name="Myburg A."/>
            <person name="Tuskan G."/>
            <person name="Grattapaglia D."/>
            <person name="Rokhsar D.S."/>
        </authorList>
    </citation>
    <scope>NUCLEOTIDE SEQUENCE</scope>
    <source>
        <tissue evidence="3">Leaf extractions</tissue>
    </source>
</reference>
<dbReference type="EMBL" id="KK198753">
    <property type="protein sequence ID" value="KCW89502.1"/>
    <property type="molecule type" value="Genomic_DNA"/>
</dbReference>
<dbReference type="PANTHER" id="PTHR36733:SF1">
    <property type="entry name" value="CELL WALL PROTEIN-RELATED"/>
    <property type="match status" value="1"/>
</dbReference>
<evidence type="ECO:0008006" key="4">
    <source>
        <dbReference type="Google" id="ProtNLM"/>
    </source>
</evidence>
<keyword evidence="2" id="KW-0732">Signal</keyword>
<evidence type="ECO:0000256" key="2">
    <source>
        <dbReference type="SAM" id="SignalP"/>
    </source>
</evidence>
<proteinExistence type="predicted"/>
<feature type="signal peptide" evidence="2">
    <location>
        <begin position="1"/>
        <end position="25"/>
    </location>
</feature>
<dbReference type="AlphaFoldDB" id="A0A059DG27"/>
<dbReference type="OMA" id="KQPEWFI"/>
<dbReference type="KEGG" id="egr:104456733"/>
<organism evidence="3">
    <name type="scientific">Eucalyptus grandis</name>
    <name type="common">Flooded gum</name>
    <dbReference type="NCBI Taxonomy" id="71139"/>
    <lineage>
        <taxon>Eukaryota</taxon>
        <taxon>Viridiplantae</taxon>
        <taxon>Streptophyta</taxon>
        <taxon>Embryophyta</taxon>
        <taxon>Tracheophyta</taxon>
        <taxon>Spermatophyta</taxon>
        <taxon>Magnoliopsida</taxon>
        <taxon>eudicotyledons</taxon>
        <taxon>Gunneridae</taxon>
        <taxon>Pentapetalae</taxon>
        <taxon>rosids</taxon>
        <taxon>malvids</taxon>
        <taxon>Myrtales</taxon>
        <taxon>Myrtaceae</taxon>
        <taxon>Myrtoideae</taxon>
        <taxon>Eucalypteae</taxon>
        <taxon>Eucalyptus</taxon>
    </lineage>
</organism>
<dbReference type="Gramene" id="KCW89502">
    <property type="protein sequence ID" value="KCW89502"/>
    <property type="gene ID" value="EUGRSUZ_A01793"/>
</dbReference>
<dbReference type="OrthoDB" id="1931827at2759"/>
<feature type="region of interest" description="Disordered" evidence="1">
    <location>
        <begin position="35"/>
        <end position="54"/>
    </location>
</feature>
<dbReference type="InParanoid" id="A0A059DG27"/>
<protein>
    <recommendedName>
        <fullName evidence="4">Cell wall protein</fullName>
    </recommendedName>
</protein>
<name>A0A059DG27_EUCGR</name>
<gene>
    <name evidence="3" type="ORF">EUGRSUZ_A01793</name>
</gene>
<feature type="chain" id="PRO_5001575325" description="Cell wall protein" evidence="2">
    <location>
        <begin position="26"/>
        <end position="110"/>
    </location>
</feature>
<accession>A0A059DG27</accession>
<sequence length="110" mass="11434">MASVACHSLLTWVLVVSILITVLSGHAVVGREVPKGSKDVDMKKPDCNLGQDGSVTIPGIGRVMVPPPFEDASIGRAGGTPRRYIPGNDDTLIPNPGYEVPIGGGNFADP</sequence>
<dbReference type="InterPro" id="IPR034565">
    <property type="entry name" value="Put_cell_wall"/>
</dbReference>
<dbReference type="PANTHER" id="PTHR36733">
    <property type="entry name" value="CELL WALL PROTEIN-RELATED"/>
    <property type="match status" value="1"/>
</dbReference>
<evidence type="ECO:0000256" key="1">
    <source>
        <dbReference type="SAM" id="MobiDB-lite"/>
    </source>
</evidence>
<evidence type="ECO:0000313" key="3">
    <source>
        <dbReference type="EMBL" id="KCW89502.1"/>
    </source>
</evidence>